<dbReference type="OrthoDB" id="1939479at2759"/>
<feature type="region of interest" description="Disordered" evidence="5">
    <location>
        <begin position="84"/>
        <end position="104"/>
    </location>
</feature>
<evidence type="ECO:0000313" key="7">
    <source>
        <dbReference type="EMBL" id="TKR77350.1"/>
    </source>
</evidence>
<name>A0A4U5N4Q0_STECR</name>
<evidence type="ECO:0000256" key="2">
    <source>
        <dbReference type="ARBA" id="ARBA00022670"/>
    </source>
</evidence>
<feature type="compositionally biased region" description="Polar residues" evidence="5">
    <location>
        <begin position="156"/>
        <end position="171"/>
    </location>
</feature>
<dbReference type="PANTHER" id="PTHR12606">
    <property type="entry name" value="SENTRIN/SUMO-SPECIFIC PROTEASE"/>
    <property type="match status" value="1"/>
</dbReference>
<dbReference type="InterPro" id="IPR038765">
    <property type="entry name" value="Papain-like_cys_pep_sf"/>
</dbReference>
<evidence type="ECO:0000259" key="6">
    <source>
        <dbReference type="PROSITE" id="PS50600"/>
    </source>
</evidence>
<accession>A0A4U5N4Q0</accession>
<dbReference type="GO" id="GO:0016926">
    <property type="term" value="P:protein desumoylation"/>
    <property type="evidence" value="ECO:0007669"/>
    <property type="project" value="TreeGrafter"/>
</dbReference>
<feature type="region of interest" description="Disordered" evidence="5">
    <location>
        <begin position="129"/>
        <end position="171"/>
    </location>
</feature>
<evidence type="ECO:0000313" key="8">
    <source>
        <dbReference type="Proteomes" id="UP000298663"/>
    </source>
</evidence>
<keyword evidence="3" id="KW-0378">Hydrolase</keyword>
<dbReference type="AlphaFoldDB" id="A0A4U5N4Q0"/>
<dbReference type="GO" id="GO:0016929">
    <property type="term" value="F:deSUMOylase activity"/>
    <property type="evidence" value="ECO:0007669"/>
    <property type="project" value="TreeGrafter"/>
</dbReference>
<evidence type="ECO:0000256" key="4">
    <source>
        <dbReference type="ARBA" id="ARBA00022807"/>
    </source>
</evidence>
<dbReference type="EMBL" id="AZBU02000005">
    <property type="protein sequence ID" value="TKR77350.1"/>
    <property type="molecule type" value="Genomic_DNA"/>
</dbReference>
<dbReference type="Pfam" id="PF02902">
    <property type="entry name" value="Peptidase_C48"/>
    <property type="match status" value="1"/>
</dbReference>
<evidence type="ECO:0000256" key="5">
    <source>
        <dbReference type="SAM" id="MobiDB-lite"/>
    </source>
</evidence>
<reference evidence="7 8" key="1">
    <citation type="journal article" date="2015" name="Genome Biol.">
        <title>Comparative genomics of Steinernema reveals deeply conserved gene regulatory networks.</title>
        <authorList>
            <person name="Dillman A.R."/>
            <person name="Macchietto M."/>
            <person name="Porter C.F."/>
            <person name="Rogers A."/>
            <person name="Williams B."/>
            <person name="Antoshechkin I."/>
            <person name="Lee M.M."/>
            <person name="Goodwin Z."/>
            <person name="Lu X."/>
            <person name="Lewis E.E."/>
            <person name="Goodrich-Blair H."/>
            <person name="Stock S.P."/>
            <person name="Adams B.J."/>
            <person name="Sternberg P.W."/>
            <person name="Mortazavi A."/>
        </authorList>
    </citation>
    <scope>NUCLEOTIDE SEQUENCE [LARGE SCALE GENOMIC DNA]</scope>
    <source>
        <strain evidence="7 8">ALL</strain>
    </source>
</reference>
<feature type="compositionally biased region" description="Basic and acidic residues" evidence="5">
    <location>
        <begin position="139"/>
        <end position="155"/>
    </location>
</feature>
<dbReference type="GO" id="GO:0006508">
    <property type="term" value="P:proteolysis"/>
    <property type="evidence" value="ECO:0007669"/>
    <property type="project" value="UniProtKB-KW"/>
</dbReference>
<evidence type="ECO:0000256" key="3">
    <source>
        <dbReference type="ARBA" id="ARBA00022801"/>
    </source>
</evidence>
<dbReference type="STRING" id="34508.A0A4U5N4Q0"/>
<keyword evidence="8" id="KW-1185">Reference proteome</keyword>
<dbReference type="GO" id="GO:0005634">
    <property type="term" value="C:nucleus"/>
    <property type="evidence" value="ECO:0007669"/>
    <property type="project" value="TreeGrafter"/>
</dbReference>
<feature type="region of interest" description="Disordered" evidence="5">
    <location>
        <begin position="30"/>
        <end position="56"/>
    </location>
</feature>
<dbReference type="Proteomes" id="UP000298663">
    <property type="component" value="Unassembled WGS sequence"/>
</dbReference>
<protein>
    <recommendedName>
        <fullName evidence="6">Ubiquitin-like protease family profile domain-containing protein</fullName>
    </recommendedName>
</protein>
<proteinExistence type="inferred from homology"/>
<keyword evidence="4" id="KW-0788">Thiol protease</keyword>
<dbReference type="InterPro" id="IPR003653">
    <property type="entry name" value="Peptidase_C48_C"/>
</dbReference>
<dbReference type="SUPFAM" id="SSF54001">
    <property type="entry name" value="Cysteine proteinases"/>
    <property type="match status" value="1"/>
</dbReference>
<keyword evidence="2" id="KW-0645">Protease</keyword>
<sequence length="498" mass="56982">MGYQHRNCPNFITAAQRVIPLRDASLWSGTKSAQKNNERQGELQPSTLSWATQSRQSEGNDINGEFLFEATPKKPWMTAVADLQKAESAQKEDNSGEEELVEDEEDDLVVLGVYPALPSEDFFDDTLMTPDSSQKHIQRFKEEFSKTTSRRRTEEVGSSSASVDTSGRSTPATIQSTLSFRNSTVDDCMILGALEACDERRYENKYRRYNEHRRMNTKTIGAGNAMTRFSEIGFRSQSRMFKELDSLTLDLKRSLRIEGLRLERLELPEKDEFPPIPAESIELIGRIWGGGPLNEVFGKSGDGTNITRKDLMTLKGLDWLNDEIVNCYLNMICERAKENPGKMPKVHAYNTFFYPNLTTKGYTSVRRWTRRVDIFAHDLLIVPVHLGAHWCLAIVDVANKAIQYYDSMLGNNPMALSALKEYLEQEAKDKKKEVIDTSGWKLETRKDIPRQMNGSDCGMFACKFAEYASRRAPINFTQHHMPYFRQRMVHEICTKRLM</sequence>
<dbReference type="GO" id="GO:0060255">
    <property type="term" value="P:regulation of macromolecule metabolic process"/>
    <property type="evidence" value="ECO:0007669"/>
    <property type="project" value="UniProtKB-ARBA"/>
</dbReference>
<dbReference type="Gene3D" id="3.40.395.10">
    <property type="entry name" value="Adenoviral Proteinase, Chain A"/>
    <property type="match status" value="1"/>
</dbReference>
<dbReference type="GO" id="GO:0080090">
    <property type="term" value="P:regulation of primary metabolic process"/>
    <property type="evidence" value="ECO:0007669"/>
    <property type="project" value="UniProtKB-ARBA"/>
</dbReference>
<comment type="similarity">
    <text evidence="1">Belongs to the peptidase C48 family.</text>
</comment>
<reference evidence="7 8" key="2">
    <citation type="journal article" date="2019" name="G3 (Bethesda)">
        <title>Hybrid Assembly of the Genome of the Entomopathogenic Nematode Steinernema carpocapsae Identifies the X-Chromosome.</title>
        <authorList>
            <person name="Serra L."/>
            <person name="Macchietto M."/>
            <person name="Macias-Munoz A."/>
            <person name="McGill C.J."/>
            <person name="Rodriguez I.M."/>
            <person name="Rodriguez B."/>
            <person name="Murad R."/>
            <person name="Mortazavi A."/>
        </authorList>
    </citation>
    <scope>NUCLEOTIDE SEQUENCE [LARGE SCALE GENOMIC DNA]</scope>
    <source>
        <strain evidence="7 8">ALL</strain>
    </source>
</reference>
<gene>
    <name evidence="7" type="ORF">L596_018345</name>
</gene>
<feature type="compositionally biased region" description="Acidic residues" evidence="5">
    <location>
        <begin position="95"/>
        <end position="104"/>
    </location>
</feature>
<dbReference type="PROSITE" id="PS50600">
    <property type="entry name" value="ULP_PROTEASE"/>
    <property type="match status" value="1"/>
</dbReference>
<evidence type="ECO:0000256" key="1">
    <source>
        <dbReference type="ARBA" id="ARBA00005234"/>
    </source>
</evidence>
<feature type="compositionally biased region" description="Polar residues" evidence="5">
    <location>
        <begin position="43"/>
        <end position="56"/>
    </location>
</feature>
<dbReference type="PANTHER" id="PTHR12606:SF141">
    <property type="entry name" value="GH15225P-RELATED"/>
    <property type="match status" value="1"/>
</dbReference>
<organism evidence="7 8">
    <name type="scientific">Steinernema carpocapsae</name>
    <name type="common">Entomopathogenic nematode</name>
    <dbReference type="NCBI Taxonomy" id="34508"/>
    <lineage>
        <taxon>Eukaryota</taxon>
        <taxon>Metazoa</taxon>
        <taxon>Ecdysozoa</taxon>
        <taxon>Nematoda</taxon>
        <taxon>Chromadorea</taxon>
        <taxon>Rhabditida</taxon>
        <taxon>Tylenchina</taxon>
        <taxon>Panagrolaimomorpha</taxon>
        <taxon>Strongyloidoidea</taxon>
        <taxon>Steinernematidae</taxon>
        <taxon>Steinernema</taxon>
    </lineage>
</organism>
<feature type="compositionally biased region" description="Basic and acidic residues" evidence="5">
    <location>
        <begin position="84"/>
        <end position="94"/>
    </location>
</feature>
<feature type="domain" description="Ubiquitin-like protease family profile" evidence="6">
    <location>
        <begin position="304"/>
        <end position="468"/>
    </location>
</feature>
<dbReference type="FunFam" id="3.40.395.10:FF:000001">
    <property type="entry name" value="Sentrin-specific protease 1"/>
    <property type="match status" value="1"/>
</dbReference>
<comment type="caution">
    <text evidence="7">The sequence shown here is derived from an EMBL/GenBank/DDBJ whole genome shotgun (WGS) entry which is preliminary data.</text>
</comment>